<keyword evidence="2" id="KW-1185">Reference proteome</keyword>
<feature type="non-terminal residue" evidence="1">
    <location>
        <position position="1"/>
    </location>
</feature>
<evidence type="ECO:0000313" key="1">
    <source>
        <dbReference type="EMBL" id="MCE5166807.1"/>
    </source>
</evidence>
<dbReference type="Proteomes" id="UP000823775">
    <property type="component" value="Unassembled WGS sequence"/>
</dbReference>
<dbReference type="EMBL" id="JACEIK010032890">
    <property type="protein sequence ID" value="MCE5166807.1"/>
    <property type="molecule type" value="Genomic_DNA"/>
</dbReference>
<sequence>ATNLIPCYIGGSRIGTDDSLLYHRWNTCFPDLLFLSGESLVVRGYHLVVRRCC</sequence>
<accession>A0ABS8Y8M3</accession>
<reference evidence="1 2" key="1">
    <citation type="journal article" date="2021" name="BMC Genomics">
        <title>Datura genome reveals duplications of psychoactive alkaloid biosynthetic genes and high mutation rate following tissue culture.</title>
        <authorList>
            <person name="Rajewski A."/>
            <person name="Carter-House D."/>
            <person name="Stajich J."/>
            <person name="Litt A."/>
        </authorList>
    </citation>
    <scope>NUCLEOTIDE SEQUENCE [LARGE SCALE GENOMIC DNA]</scope>
    <source>
        <strain evidence="1">AR-01</strain>
    </source>
</reference>
<gene>
    <name evidence="1" type="ORF">HAX54_027056</name>
</gene>
<proteinExistence type="predicted"/>
<protein>
    <submittedName>
        <fullName evidence="1">Uncharacterized protein</fullName>
    </submittedName>
</protein>
<evidence type="ECO:0000313" key="2">
    <source>
        <dbReference type="Proteomes" id="UP000823775"/>
    </source>
</evidence>
<organism evidence="1 2">
    <name type="scientific">Datura stramonium</name>
    <name type="common">Jimsonweed</name>
    <name type="synonym">Common thornapple</name>
    <dbReference type="NCBI Taxonomy" id="4076"/>
    <lineage>
        <taxon>Eukaryota</taxon>
        <taxon>Viridiplantae</taxon>
        <taxon>Streptophyta</taxon>
        <taxon>Embryophyta</taxon>
        <taxon>Tracheophyta</taxon>
        <taxon>Spermatophyta</taxon>
        <taxon>Magnoliopsida</taxon>
        <taxon>eudicotyledons</taxon>
        <taxon>Gunneridae</taxon>
        <taxon>Pentapetalae</taxon>
        <taxon>asterids</taxon>
        <taxon>lamiids</taxon>
        <taxon>Solanales</taxon>
        <taxon>Solanaceae</taxon>
        <taxon>Solanoideae</taxon>
        <taxon>Datureae</taxon>
        <taxon>Datura</taxon>
    </lineage>
</organism>
<name>A0ABS8Y8M3_DATST</name>
<comment type="caution">
    <text evidence="1">The sequence shown here is derived from an EMBL/GenBank/DDBJ whole genome shotgun (WGS) entry which is preliminary data.</text>
</comment>